<dbReference type="STRING" id="43657.S4054249_11670"/>
<dbReference type="InterPro" id="IPR051330">
    <property type="entry name" value="Phosphatase_reg/MetRdx"/>
</dbReference>
<dbReference type="AlphaFoldDB" id="A0A161ZUU4"/>
<keyword evidence="4" id="KW-1185">Reference proteome</keyword>
<evidence type="ECO:0000256" key="1">
    <source>
        <dbReference type="ARBA" id="ARBA00038454"/>
    </source>
</evidence>
<dbReference type="PANTHER" id="PTHR21021">
    <property type="entry name" value="GAF/PUTATIVE CYTOSKELETAL PROTEIN"/>
    <property type="match status" value="1"/>
</dbReference>
<dbReference type="Pfam" id="PF13185">
    <property type="entry name" value="GAF_2"/>
    <property type="match status" value="1"/>
</dbReference>
<evidence type="ECO:0000259" key="2">
    <source>
        <dbReference type="Pfam" id="PF13185"/>
    </source>
</evidence>
<dbReference type="PANTHER" id="PTHR21021:SF15">
    <property type="entry name" value="FREE METHIONINE-R-SULFOXIDE REDUCTASE"/>
    <property type="match status" value="1"/>
</dbReference>
<dbReference type="Gene3D" id="3.30.450.40">
    <property type="match status" value="1"/>
</dbReference>
<dbReference type="FunFam" id="3.30.450.40:FF:000008">
    <property type="entry name" value="GAF domain-containing proteins"/>
    <property type="match status" value="1"/>
</dbReference>
<gene>
    <name evidence="3" type="ORF">N475_04095</name>
</gene>
<dbReference type="EMBL" id="AUYB01000125">
    <property type="protein sequence ID" value="KZN33284.1"/>
    <property type="molecule type" value="Genomic_DNA"/>
</dbReference>
<reference evidence="3 4" key="1">
    <citation type="submission" date="2013-07" db="EMBL/GenBank/DDBJ databases">
        <title>Comparative Genomic and Metabolomic Analysis of Twelve Strains of Pseudoalteromonas luteoviolacea.</title>
        <authorList>
            <person name="Vynne N.G."/>
            <person name="Mansson M."/>
            <person name="Gram L."/>
        </authorList>
    </citation>
    <scope>NUCLEOTIDE SEQUENCE [LARGE SCALE GENOMIC DNA]</scope>
    <source>
        <strain evidence="3 4">DSM 6061</strain>
    </source>
</reference>
<evidence type="ECO:0000313" key="4">
    <source>
        <dbReference type="Proteomes" id="UP000076643"/>
    </source>
</evidence>
<dbReference type="GO" id="GO:0005829">
    <property type="term" value="C:cytosol"/>
    <property type="evidence" value="ECO:0007669"/>
    <property type="project" value="TreeGrafter"/>
</dbReference>
<name>A0A161ZUU4_9GAMM</name>
<protein>
    <submittedName>
        <fullName evidence="3">Free methionine-(R)-sulfoxide reductase</fullName>
    </submittedName>
</protein>
<accession>A0A161ZUU4</accession>
<dbReference type="InterPro" id="IPR003018">
    <property type="entry name" value="GAF"/>
</dbReference>
<comment type="caution">
    <text evidence="3">The sequence shown here is derived from an EMBL/GenBank/DDBJ whole genome shotgun (WGS) entry which is preliminary data.</text>
</comment>
<dbReference type="GO" id="GO:0033745">
    <property type="term" value="F:L-methionine-(R)-S-oxide reductase activity"/>
    <property type="evidence" value="ECO:0007669"/>
    <property type="project" value="TreeGrafter"/>
</dbReference>
<feature type="domain" description="GAF" evidence="2">
    <location>
        <begin position="46"/>
        <end position="144"/>
    </location>
</feature>
<dbReference type="PROSITE" id="PS01320">
    <property type="entry name" value="UPF0067"/>
    <property type="match status" value="1"/>
</dbReference>
<dbReference type="RefSeq" id="WP_063365771.1">
    <property type="nucleotide sequence ID" value="NZ_AQHB01000023.1"/>
</dbReference>
<proteinExistence type="inferred from homology"/>
<dbReference type="InterPro" id="IPR000614">
    <property type="entry name" value="FRMsr_CS"/>
</dbReference>
<dbReference type="Proteomes" id="UP000076643">
    <property type="component" value="Unassembled WGS sequence"/>
</dbReference>
<comment type="similarity">
    <text evidence="1">Belongs to the free Met sulfoxide reductase family.</text>
</comment>
<organism evidence="3 4">
    <name type="scientific">Pseudoalteromonas luteoviolacea DSM 6061</name>
    <dbReference type="NCBI Taxonomy" id="1365250"/>
    <lineage>
        <taxon>Bacteria</taxon>
        <taxon>Pseudomonadati</taxon>
        <taxon>Pseudomonadota</taxon>
        <taxon>Gammaproteobacteria</taxon>
        <taxon>Alteromonadales</taxon>
        <taxon>Pseudoalteromonadaceae</taxon>
        <taxon>Pseudoalteromonas</taxon>
    </lineage>
</organism>
<evidence type="ECO:0000313" key="3">
    <source>
        <dbReference type="EMBL" id="KZN33284.1"/>
    </source>
</evidence>
<dbReference type="InterPro" id="IPR029016">
    <property type="entry name" value="GAF-like_dom_sf"/>
</dbReference>
<dbReference type="PATRIC" id="fig|1365250.3.peg.3911"/>
<dbReference type="SUPFAM" id="SSF55781">
    <property type="entry name" value="GAF domain-like"/>
    <property type="match status" value="1"/>
</dbReference>
<dbReference type="GeneID" id="57362158"/>
<sequence length="152" mass="16691">MQKQKFYDLLNQQAQGLIDGESNFIANMANLSALLFTNMDDINWAGFYLMDTEQELVLGPFQGNPACIRIPVGKGVCGTAASELKTQLVKDVHAFEGHIACDAASNSEIVIPVYKQGKIFAVLDIDSPSLARFDEQDKMGLEAIVKSFEETL</sequence>